<protein>
    <submittedName>
        <fullName evidence="2">Uncharacterized protein</fullName>
    </submittedName>
</protein>
<feature type="compositionally biased region" description="Basic and acidic residues" evidence="1">
    <location>
        <begin position="1"/>
        <end position="12"/>
    </location>
</feature>
<evidence type="ECO:0000313" key="2">
    <source>
        <dbReference type="EMBL" id="QWC10859.1"/>
    </source>
</evidence>
<keyword evidence="3" id="KW-1185">Reference proteome</keyword>
<dbReference type="EMBL" id="CP076022">
    <property type="protein sequence ID" value="QWC10859.1"/>
    <property type="molecule type" value="Genomic_DNA"/>
</dbReference>
<gene>
    <name evidence="2" type="ORF">KKR91_04375</name>
</gene>
<dbReference type="RefSeq" id="WP_210233873.1">
    <property type="nucleotide sequence ID" value="NZ_CP076022.1"/>
</dbReference>
<feature type="compositionally biased region" description="Low complexity" evidence="1">
    <location>
        <begin position="19"/>
        <end position="53"/>
    </location>
</feature>
<proteinExistence type="predicted"/>
<feature type="region of interest" description="Disordered" evidence="1">
    <location>
        <begin position="1"/>
        <end position="65"/>
    </location>
</feature>
<dbReference type="Proteomes" id="UP000676885">
    <property type="component" value="Chromosome"/>
</dbReference>
<evidence type="ECO:0000313" key="3">
    <source>
        <dbReference type="Proteomes" id="UP000676885"/>
    </source>
</evidence>
<sequence length="273" mass="27486">MTDHEWPRDGSHAAESPQGSSSDAAGAKQAAAAKSGAAKNEAAGVAREAAGGAQHVAETAKSEAAGVATEVTANAKDLFNQARSDLTDQAGTQQQKVAEGLRSVAGELRSMADNSEESGVATDLVRQAAERSSSVASWLDNRNPGSLLDEVKGFARQRPVAFLAIAAGAGFLAGRLNKSLSAGAPEQQAGSGSDSASSQRPAAGTVSAPETIYPPEPQVQPTYAADTGTVNPGGAADDAFGEPTLPVGRPPVSDDQLPTAGTRASDPFSGGRH</sequence>
<feature type="compositionally biased region" description="Low complexity" evidence="1">
    <location>
        <begin position="187"/>
        <end position="199"/>
    </location>
</feature>
<reference evidence="2 3" key="1">
    <citation type="submission" date="2021-05" db="EMBL/GenBank/DDBJ databases">
        <title>Novel species in genus Arthrobacter.</title>
        <authorList>
            <person name="Zhang G."/>
        </authorList>
    </citation>
    <scope>NUCLEOTIDE SEQUENCE [LARGE SCALE GENOMIC DNA]</scope>
    <source>
        <strain evidence="3">zg-ZUI227</strain>
    </source>
</reference>
<feature type="region of interest" description="Disordered" evidence="1">
    <location>
        <begin position="182"/>
        <end position="273"/>
    </location>
</feature>
<dbReference type="AlphaFoldDB" id="A0A975M6W2"/>
<dbReference type="KEGG" id="ajg:KKR91_04375"/>
<accession>A0A975M6W2</accession>
<evidence type="ECO:0000256" key="1">
    <source>
        <dbReference type="SAM" id="MobiDB-lite"/>
    </source>
</evidence>
<organism evidence="2 3">
    <name type="scientific">Arthrobacter jiangjiafuii</name>
    <dbReference type="NCBI Taxonomy" id="2817475"/>
    <lineage>
        <taxon>Bacteria</taxon>
        <taxon>Bacillati</taxon>
        <taxon>Actinomycetota</taxon>
        <taxon>Actinomycetes</taxon>
        <taxon>Micrococcales</taxon>
        <taxon>Micrococcaceae</taxon>
        <taxon>Arthrobacter</taxon>
    </lineage>
</organism>
<name>A0A975M6W2_9MICC</name>